<dbReference type="InterPro" id="IPR006016">
    <property type="entry name" value="UspA"/>
</dbReference>
<dbReference type="SUPFAM" id="SSF52402">
    <property type="entry name" value="Adenine nucleotide alpha hydrolases-like"/>
    <property type="match status" value="1"/>
</dbReference>
<keyword evidence="3" id="KW-0902">Two-component regulatory system</keyword>
<dbReference type="AlphaFoldDB" id="A0A1H6D661"/>
<dbReference type="Gene3D" id="3.40.50.300">
    <property type="entry name" value="P-loop containing nucleotide triphosphate hydrolases"/>
    <property type="match status" value="1"/>
</dbReference>
<evidence type="ECO:0000256" key="2">
    <source>
        <dbReference type="ARBA" id="ARBA00022777"/>
    </source>
</evidence>
<name>A0A1H6D661_9ACTN</name>
<evidence type="ECO:0000256" key="1">
    <source>
        <dbReference type="ARBA" id="ARBA00022679"/>
    </source>
</evidence>
<dbReference type="InterPro" id="IPR052023">
    <property type="entry name" value="Histidine_kinase_KdpD"/>
</dbReference>
<dbReference type="OrthoDB" id="9806130at2"/>
<feature type="domain" description="UspA" evidence="4">
    <location>
        <begin position="238"/>
        <end position="355"/>
    </location>
</feature>
<dbReference type="Gene3D" id="3.40.50.620">
    <property type="entry name" value="HUPs"/>
    <property type="match status" value="1"/>
</dbReference>
<dbReference type="FunFam" id="3.40.50.300:FF:000483">
    <property type="entry name" value="Sensor histidine kinase KdpD"/>
    <property type="match status" value="1"/>
</dbReference>
<protein>
    <submittedName>
        <fullName evidence="6">Two-component system, OmpR family, sensor histidine kinase KdpD</fullName>
    </submittedName>
</protein>
<evidence type="ECO:0000256" key="3">
    <source>
        <dbReference type="ARBA" id="ARBA00023012"/>
    </source>
</evidence>
<evidence type="ECO:0000259" key="5">
    <source>
        <dbReference type="Pfam" id="PF02702"/>
    </source>
</evidence>
<keyword evidence="2 6" id="KW-0418">Kinase</keyword>
<evidence type="ECO:0000313" key="6">
    <source>
        <dbReference type="EMBL" id="SEG80761.1"/>
    </source>
</evidence>
<dbReference type="InterPro" id="IPR003852">
    <property type="entry name" value="Sig_transdc_His_kinase_KdpD_N"/>
</dbReference>
<dbReference type="PANTHER" id="PTHR45569:SF1">
    <property type="entry name" value="SENSOR PROTEIN KDPD"/>
    <property type="match status" value="1"/>
</dbReference>
<keyword evidence="1" id="KW-0808">Transferase</keyword>
<reference evidence="6 7" key="1">
    <citation type="submission" date="2016-10" db="EMBL/GenBank/DDBJ databases">
        <authorList>
            <person name="de Groot N.N."/>
        </authorList>
    </citation>
    <scope>NUCLEOTIDE SEQUENCE [LARGE SCALE GENOMIC DNA]</scope>
    <source>
        <strain evidence="6 7">CGMCC 4.2023</strain>
    </source>
</reference>
<dbReference type="InterPro" id="IPR027417">
    <property type="entry name" value="P-loop_NTPase"/>
</dbReference>
<dbReference type="InterPro" id="IPR014729">
    <property type="entry name" value="Rossmann-like_a/b/a_fold"/>
</dbReference>
<evidence type="ECO:0000313" key="7">
    <source>
        <dbReference type="Proteomes" id="UP000236754"/>
    </source>
</evidence>
<dbReference type="RefSeq" id="WP_146088340.1">
    <property type="nucleotide sequence ID" value="NZ_FNVU01000012.1"/>
</dbReference>
<proteinExistence type="predicted"/>
<dbReference type="EMBL" id="FNVU01000012">
    <property type="protein sequence ID" value="SEG80761.1"/>
    <property type="molecule type" value="Genomic_DNA"/>
</dbReference>
<evidence type="ECO:0000259" key="4">
    <source>
        <dbReference type="Pfam" id="PF00582"/>
    </source>
</evidence>
<dbReference type="Pfam" id="PF00582">
    <property type="entry name" value="Usp"/>
    <property type="match status" value="1"/>
</dbReference>
<dbReference type="Pfam" id="PF02702">
    <property type="entry name" value="KdpD"/>
    <property type="match status" value="1"/>
</dbReference>
<dbReference type="SUPFAM" id="SSF52540">
    <property type="entry name" value="P-loop containing nucleoside triphosphate hydrolases"/>
    <property type="match status" value="1"/>
</dbReference>
<dbReference type="GO" id="GO:0005737">
    <property type="term" value="C:cytoplasm"/>
    <property type="evidence" value="ECO:0007669"/>
    <property type="project" value="UniProtKB-ARBA"/>
</dbReference>
<gene>
    <name evidence="6" type="ORF">SAMN05216223_11296</name>
</gene>
<keyword evidence="7" id="KW-1185">Reference proteome</keyword>
<sequence>MTSSESSAGRFRVYLGMAFGVGKTYAMLQEATRRAARGTDVVVGFVETHGRPATAARLHGLAVVPPKPVVHRGALFAELDLDAILARRPELVLVDEIAHTNVPGSGRHEKRWQDVLELLDAGISVMSTLNSQHIESLAGTVEEITGTRVRERVPDAVLARADHIELVDSSPEELRRRMLRGDIYPADRIHLALTGFFRTENLTVLRELTERFLAGEADEDLLARLRRSPPGRAGGRAERVLVAVSDAPGTETLLRRAGRLAARLAADLYVVHVHPGEAHRNRRSARRAERLREIRQLADDLGGDWIEIEDGDPARAIMQAAAEHHATRIVLGSSRRSRWQHLLAGGSTVHRLTRLAGRAGVDVHITARPHDLGGTPCHLR</sequence>
<accession>A0A1H6D661</accession>
<organism evidence="6 7">
    <name type="scientific">Actinacidiphila yanglinensis</name>
    <dbReference type="NCBI Taxonomy" id="310779"/>
    <lineage>
        <taxon>Bacteria</taxon>
        <taxon>Bacillati</taxon>
        <taxon>Actinomycetota</taxon>
        <taxon>Actinomycetes</taxon>
        <taxon>Kitasatosporales</taxon>
        <taxon>Streptomycetaceae</taxon>
        <taxon>Actinacidiphila</taxon>
    </lineage>
</organism>
<dbReference type="Proteomes" id="UP000236754">
    <property type="component" value="Unassembled WGS sequence"/>
</dbReference>
<feature type="domain" description="Signal transduction histidine kinase osmosensitive K+ channel sensor N-terminal" evidence="5">
    <location>
        <begin position="8"/>
        <end position="214"/>
    </location>
</feature>
<dbReference type="PANTHER" id="PTHR45569">
    <property type="entry name" value="SENSOR PROTEIN KDPD"/>
    <property type="match status" value="1"/>
</dbReference>
<dbReference type="GO" id="GO:0005886">
    <property type="term" value="C:plasma membrane"/>
    <property type="evidence" value="ECO:0007669"/>
    <property type="project" value="TreeGrafter"/>
</dbReference>
<dbReference type="GO" id="GO:0000155">
    <property type="term" value="F:phosphorelay sensor kinase activity"/>
    <property type="evidence" value="ECO:0007669"/>
    <property type="project" value="InterPro"/>
</dbReference>